<evidence type="ECO:0000259" key="1">
    <source>
        <dbReference type="Pfam" id="PF03171"/>
    </source>
</evidence>
<evidence type="ECO:0000313" key="2">
    <source>
        <dbReference type="EMBL" id="GJC90928.1"/>
    </source>
</evidence>
<dbReference type="InterPro" id="IPR044861">
    <property type="entry name" value="IPNS-like_FE2OG_OXY"/>
</dbReference>
<keyword evidence="3" id="KW-1185">Reference proteome</keyword>
<dbReference type="InterPro" id="IPR027443">
    <property type="entry name" value="IPNS-like_sf"/>
</dbReference>
<protein>
    <recommendedName>
        <fullName evidence="1">Isopenicillin N synthase-like Fe(2+) 2OG dioxygenase domain-containing protein</fullName>
    </recommendedName>
</protein>
<dbReference type="Proteomes" id="UP001055172">
    <property type="component" value="Unassembled WGS sequence"/>
</dbReference>
<comment type="caution">
    <text evidence="2">The sequence shown here is derived from an EMBL/GenBank/DDBJ whole genome shotgun (WGS) entry which is preliminary data.</text>
</comment>
<reference evidence="2 3" key="1">
    <citation type="submission" date="2021-07" db="EMBL/GenBank/DDBJ databases">
        <title>Genome data of Colletotrichum spaethianum.</title>
        <authorList>
            <person name="Utami Y.D."/>
            <person name="Hiruma K."/>
        </authorList>
    </citation>
    <scope>NUCLEOTIDE SEQUENCE [LARGE SCALE GENOMIC DNA]</scope>
    <source>
        <strain evidence="2 3">MAFF 242679</strain>
    </source>
</reference>
<dbReference type="EMBL" id="BPPX01000063">
    <property type="protein sequence ID" value="GJC90928.1"/>
    <property type="molecule type" value="Genomic_DNA"/>
</dbReference>
<dbReference type="AlphaFoldDB" id="A0AA37M105"/>
<dbReference type="Pfam" id="PF03171">
    <property type="entry name" value="2OG-FeII_Oxy"/>
    <property type="match status" value="1"/>
</dbReference>
<proteinExistence type="predicted"/>
<feature type="domain" description="Isopenicillin N synthase-like Fe(2+) 2OG dioxygenase" evidence="1">
    <location>
        <begin position="66"/>
        <end position="131"/>
    </location>
</feature>
<sequence length="146" mass="16309">MHLRPVEAELFELATIVDHILRQLSVLLCESLDPPIPTKVVPDGQEPGRSNMCLGLAVATPGTSLMERHVDSDLLTLTLYDEPFFEVQQPETGEWKVVDVCGNQPIVNIGRSFQEVSNNRLHAPLHGVRQSESDINLIMYDKYGSE</sequence>
<accession>A0AA37M105</accession>
<organism evidence="2 3">
    <name type="scientific">Colletotrichum liriopes</name>
    <dbReference type="NCBI Taxonomy" id="708192"/>
    <lineage>
        <taxon>Eukaryota</taxon>
        <taxon>Fungi</taxon>
        <taxon>Dikarya</taxon>
        <taxon>Ascomycota</taxon>
        <taxon>Pezizomycotina</taxon>
        <taxon>Sordariomycetes</taxon>
        <taxon>Hypocreomycetidae</taxon>
        <taxon>Glomerellales</taxon>
        <taxon>Glomerellaceae</taxon>
        <taxon>Colletotrichum</taxon>
        <taxon>Colletotrichum spaethianum species complex</taxon>
    </lineage>
</organism>
<evidence type="ECO:0000313" key="3">
    <source>
        <dbReference type="Proteomes" id="UP001055172"/>
    </source>
</evidence>
<name>A0AA37M105_9PEZI</name>
<dbReference type="SUPFAM" id="SSF51197">
    <property type="entry name" value="Clavaminate synthase-like"/>
    <property type="match status" value="1"/>
</dbReference>
<dbReference type="Gene3D" id="2.60.120.330">
    <property type="entry name" value="B-lactam Antibiotic, Isopenicillin N Synthase, Chain"/>
    <property type="match status" value="1"/>
</dbReference>
<gene>
    <name evidence="2" type="ORF">ColLi_13766</name>
</gene>